<dbReference type="Gene3D" id="1.10.472.170">
    <property type="match status" value="1"/>
</dbReference>
<dbReference type="SUPFAM" id="SSF56801">
    <property type="entry name" value="Acetyl-CoA synthetase-like"/>
    <property type="match status" value="1"/>
</dbReference>
<evidence type="ECO:0000313" key="8">
    <source>
        <dbReference type="Proteomes" id="UP001187531"/>
    </source>
</evidence>
<keyword evidence="4" id="KW-0863">Zinc-finger</keyword>
<dbReference type="EMBL" id="JAVRJZ010000009">
    <property type="protein sequence ID" value="KAK2718335.1"/>
    <property type="molecule type" value="Genomic_DNA"/>
</dbReference>
<dbReference type="AlphaFoldDB" id="A0AA88LE89"/>
<evidence type="ECO:0000259" key="6">
    <source>
        <dbReference type="PROSITE" id="PS51134"/>
    </source>
</evidence>
<evidence type="ECO:0000256" key="3">
    <source>
        <dbReference type="ARBA" id="ARBA00031706"/>
    </source>
</evidence>
<dbReference type="PANTHER" id="PTHR11618">
    <property type="entry name" value="TRANSCRIPTION INITIATION FACTOR IIB-RELATED"/>
    <property type="match status" value="1"/>
</dbReference>
<dbReference type="PANTHER" id="PTHR11618:SF13">
    <property type="entry name" value="TRANSCRIPTION INITIATION FACTOR IIB"/>
    <property type="match status" value="1"/>
</dbReference>
<keyword evidence="4" id="KW-0862">Zinc</keyword>
<feature type="non-terminal residue" evidence="7">
    <location>
        <position position="409"/>
    </location>
</feature>
<dbReference type="GO" id="GO:0070897">
    <property type="term" value="P:transcription preinitiation complex assembly"/>
    <property type="evidence" value="ECO:0007669"/>
    <property type="project" value="InterPro"/>
</dbReference>
<evidence type="ECO:0000256" key="4">
    <source>
        <dbReference type="PROSITE-ProRule" id="PRU00469"/>
    </source>
</evidence>
<reference evidence="7" key="1">
    <citation type="submission" date="2023-07" db="EMBL/GenBank/DDBJ databases">
        <title>Chromosome-level genome assembly of Artemia franciscana.</title>
        <authorList>
            <person name="Jo E."/>
        </authorList>
    </citation>
    <scope>NUCLEOTIDE SEQUENCE</scope>
    <source>
        <tissue evidence="7">Whole body</tissue>
    </source>
</reference>
<dbReference type="InterPro" id="IPR000873">
    <property type="entry name" value="AMP-dep_synth/lig_dom"/>
</dbReference>
<evidence type="ECO:0000256" key="1">
    <source>
        <dbReference type="ARBA" id="ARBA00023015"/>
    </source>
</evidence>
<proteinExistence type="predicted"/>
<dbReference type="InterPro" id="IPR042099">
    <property type="entry name" value="ANL_N_sf"/>
</dbReference>
<dbReference type="GO" id="GO:0017025">
    <property type="term" value="F:TBP-class protein binding"/>
    <property type="evidence" value="ECO:0007669"/>
    <property type="project" value="TreeGrafter"/>
</dbReference>
<comment type="caution">
    <text evidence="7">The sequence shown here is derived from an EMBL/GenBank/DDBJ whole genome shotgun (WGS) entry which is preliminary data.</text>
</comment>
<feature type="domain" description="TFIIB-type" evidence="6">
    <location>
        <begin position="6"/>
        <end position="37"/>
    </location>
</feature>
<keyword evidence="4" id="KW-0479">Metal-binding</keyword>
<name>A0AA88LE89_ARTSF</name>
<dbReference type="InterPro" id="IPR013137">
    <property type="entry name" value="Znf_TFIIB"/>
</dbReference>
<dbReference type="GO" id="GO:0097550">
    <property type="term" value="C:transcription preinitiation complex"/>
    <property type="evidence" value="ECO:0007669"/>
    <property type="project" value="TreeGrafter"/>
</dbReference>
<dbReference type="GO" id="GO:0008270">
    <property type="term" value="F:zinc ion binding"/>
    <property type="evidence" value="ECO:0007669"/>
    <property type="project" value="UniProtKB-KW"/>
</dbReference>
<dbReference type="GO" id="GO:0005634">
    <property type="term" value="C:nucleus"/>
    <property type="evidence" value="ECO:0007669"/>
    <property type="project" value="TreeGrafter"/>
</dbReference>
<dbReference type="GO" id="GO:0016251">
    <property type="term" value="F:RNA polymerase II general transcription initiation factor activity"/>
    <property type="evidence" value="ECO:0007669"/>
    <property type="project" value="TreeGrafter"/>
</dbReference>
<dbReference type="SUPFAM" id="SSF57783">
    <property type="entry name" value="Zinc beta-ribbon"/>
    <property type="match status" value="1"/>
</dbReference>
<evidence type="ECO:0000313" key="7">
    <source>
        <dbReference type="EMBL" id="KAK2718335.1"/>
    </source>
</evidence>
<gene>
    <name evidence="7" type="ORF">QYM36_005594</name>
</gene>
<organism evidence="7 8">
    <name type="scientific">Artemia franciscana</name>
    <name type="common">Brine shrimp</name>
    <name type="synonym">Artemia sanfranciscana</name>
    <dbReference type="NCBI Taxonomy" id="6661"/>
    <lineage>
        <taxon>Eukaryota</taxon>
        <taxon>Metazoa</taxon>
        <taxon>Ecdysozoa</taxon>
        <taxon>Arthropoda</taxon>
        <taxon>Crustacea</taxon>
        <taxon>Branchiopoda</taxon>
        <taxon>Anostraca</taxon>
        <taxon>Artemiidae</taxon>
        <taxon>Artemia</taxon>
    </lineage>
</organism>
<accession>A0AA88LE89</accession>
<feature type="region of interest" description="Disordered" evidence="5">
    <location>
        <begin position="214"/>
        <end position="240"/>
    </location>
</feature>
<sequence>RFIPPNIVTCPHHPLADLIEDSHAGDTICAECGLVVGDRVIDVGTEWRTFSNEKSGADPSRVGGPENPLFGDGDLSTMIGPAGPNSVDESGFARYNNRRQMSSSDRTLMNAVREISTMADRINLPRTIVDRANSLFKERKMPTRSSTTADQTPILSGTRIAIAVEYPYEHVARKVPKKSNGGTDESLSKGLIENFKSQILLTGYKSLASPGTLNDSGFTTDTSPSESRGSSPDFGSPTMGLEQEQAVHTATVINHKTQNGSIYQIKPIDKDVIRENVVAEIESGSPILPKPKMYLKGPDQIIPAENYKTTEASGAVKLKIGERGVESIPPISVPTLLARAVERYTDRVALAVKREGKWQEYTYRAYLQNVRTVAKAFIRLGLEPFHGVCILGFNSPEWFFANLAAIHAG</sequence>
<keyword evidence="1" id="KW-0805">Transcription regulation</keyword>
<dbReference type="Proteomes" id="UP001187531">
    <property type="component" value="Unassembled WGS sequence"/>
</dbReference>
<dbReference type="InterPro" id="IPR000812">
    <property type="entry name" value="TFIIB"/>
</dbReference>
<dbReference type="PROSITE" id="PS51134">
    <property type="entry name" value="ZF_TFIIB"/>
    <property type="match status" value="1"/>
</dbReference>
<feature type="non-terminal residue" evidence="7">
    <location>
        <position position="1"/>
    </location>
</feature>
<dbReference type="GO" id="GO:0006367">
    <property type="term" value="P:transcription initiation at RNA polymerase II promoter"/>
    <property type="evidence" value="ECO:0007669"/>
    <property type="project" value="TreeGrafter"/>
</dbReference>
<evidence type="ECO:0000256" key="5">
    <source>
        <dbReference type="SAM" id="MobiDB-lite"/>
    </source>
</evidence>
<dbReference type="PRINTS" id="PR00685">
    <property type="entry name" value="TIFACTORIIB"/>
</dbReference>
<dbReference type="Gene3D" id="3.40.50.12780">
    <property type="entry name" value="N-terminal domain of ligase-like"/>
    <property type="match status" value="1"/>
</dbReference>
<dbReference type="Pfam" id="PF08271">
    <property type="entry name" value="Zn_Ribbon_TF"/>
    <property type="match status" value="1"/>
</dbReference>
<evidence type="ECO:0000256" key="2">
    <source>
        <dbReference type="ARBA" id="ARBA00023163"/>
    </source>
</evidence>
<dbReference type="Pfam" id="PF00501">
    <property type="entry name" value="AMP-binding"/>
    <property type="match status" value="1"/>
</dbReference>
<keyword evidence="8" id="KW-1185">Reference proteome</keyword>
<protein>
    <recommendedName>
        <fullName evidence="3">General transcription factor TFIIB</fullName>
    </recommendedName>
</protein>
<feature type="compositionally biased region" description="Polar residues" evidence="5">
    <location>
        <begin position="214"/>
        <end position="230"/>
    </location>
</feature>
<keyword evidence="2" id="KW-0804">Transcription</keyword>